<gene>
    <name evidence="2" type="ORF">LSALG_LOCUS36064</name>
</gene>
<dbReference type="InterPro" id="IPR056948">
    <property type="entry name" value="PNGaseA_N"/>
</dbReference>
<proteinExistence type="predicted"/>
<sequence>MKSSKTLLQIARESVRLHEVEFGRVLNSLYPYNKLADVVLPISGALDEGFWFRIQDEFHIQTTNLQISQKTYKVELELYVSFHGDNEFWYKNPSNSYVETNHLATGGAHGAYREVLVTLNGQLVGSVIPFPVIFTDGINPLFWEPVVSIGALDLPTYDINLTPLLDVNTETVKYEVSSIEIQCKSEFVLLGGEFEVEGERSSQATARVNSSFGDLKTQFTEKTKFKSKLKFKSEGNKKELDPQINSYTVFNVTL</sequence>
<evidence type="ECO:0000313" key="3">
    <source>
        <dbReference type="Proteomes" id="UP001177003"/>
    </source>
</evidence>
<reference evidence="2" key="1">
    <citation type="submission" date="2023-04" db="EMBL/GenBank/DDBJ databases">
        <authorList>
            <person name="Vijverberg K."/>
            <person name="Xiong W."/>
            <person name="Schranz E."/>
        </authorList>
    </citation>
    <scope>NUCLEOTIDE SEQUENCE</scope>
</reference>
<accession>A0AA36EHS8</accession>
<dbReference type="AlphaFoldDB" id="A0AA36EHS8"/>
<dbReference type="EMBL" id="OX465084">
    <property type="protein sequence ID" value="CAI9297236.1"/>
    <property type="molecule type" value="Genomic_DNA"/>
</dbReference>
<dbReference type="PANTHER" id="PTHR31104">
    <property type="entry name" value="PEPTIDE-N4-(N-ACETYL-BETA-GLUCOSAMINYL)ASPARAGINE AMIDASE A PROTEIN"/>
    <property type="match status" value="1"/>
</dbReference>
<evidence type="ECO:0000259" key="1">
    <source>
        <dbReference type="Pfam" id="PF12222"/>
    </source>
</evidence>
<organism evidence="2 3">
    <name type="scientific">Lactuca saligna</name>
    <name type="common">Willowleaf lettuce</name>
    <dbReference type="NCBI Taxonomy" id="75948"/>
    <lineage>
        <taxon>Eukaryota</taxon>
        <taxon>Viridiplantae</taxon>
        <taxon>Streptophyta</taxon>
        <taxon>Embryophyta</taxon>
        <taxon>Tracheophyta</taxon>
        <taxon>Spermatophyta</taxon>
        <taxon>Magnoliopsida</taxon>
        <taxon>eudicotyledons</taxon>
        <taxon>Gunneridae</taxon>
        <taxon>Pentapetalae</taxon>
        <taxon>asterids</taxon>
        <taxon>campanulids</taxon>
        <taxon>Asterales</taxon>
        <taxon>Asteraceae</taxon>
        <taxon>Cichorioideae</taxon>
        <taxon>Cichorieae</taxon>
        <taxon>Lactucinae</taxon>
        <taxon>Lactuca</taxon>
    </lineage>
</organism>
<name>A0AA36EHS8_LACSI</name>
<keyword evidence="3" id="KW-1185">Reference proteome</keyword>
<dbReference type="Proteomes" id="UP001177003">
    <property type="component" value="Chromosome 8"/>
</dbReference>
<dbReference type="Pfam" id="PF12222">
    <property type="entry name" value="PNGaseA"/>
    <property type="match status" value="1"/>
</dbReference>
<evidence type="ECO:0000313" key="2">
    <source>
        <dbReference type="EMBL" id="CAI9297236.1"/>
    </source>
</evidence>
<feature type="domain" description="Peptide N-acetyl-beta-D-glucosaminyl asparaginase amidase A N-terminal" evidence="1">
    <location>
        <begin position="28"/>
        <end position="173"/>
    </location>
</feature>
<dbReference type="InterPro" id="IPR021102">
    <property type="entry name" value="PNGase_A"/>
</dbReference>
<protein>
    <recommendedName>
        <fullName evidence="1">Peptide N-acetyl-beta-D-glucosaminyl asparaginase amidase A N-terminal domain-containing protein</fullName>
    </recommendedName>
</protein>